<evidence type="ECO:0008006" key="4">
    <source>
        <dbReference type="Google" id="ProtNLM"/>
    </source>
</evidence>
<feature type="compositionally biased region" description="Basic residues" evidence="1">
    <location>
        <begin position="395"/>
        <end position="409"/>
    </location>
</feature>
<accession>A0A067N5R7</accession>
<dbReference type="AlphaFoldDB" id="A0A067N5R7"/>
<dbReference type="HOGENOM" id="CLU_672891_0_0_1"/>
<dbReference type="VEuPathDB" id="FungiDB:PLEOSDRAFT_171420"/>
<dbReference type="InterPro" id="IPR001611">
    <property type="entry name" value="Leu-rich_rpt"/>
</dbReference>
<reference evidence="3" key="1">
    <citation type="journal article" date="2014" name="Proc. Natl. Acad. Sci. U.S.A.">
        <title>Extensive sampling of basidiomycete genomes demonstrates inadequacy of the white-rot/brown-rot paradigm for wood decay fungi.</title>
        <authorList>
            <person name="Riley R."/>
            <person name="Salamov A.A."/>
            <person name="Brown D.W."/>
            <person name="Nagy L.G."/>
            <person name="Floudas D."/>
            <person name="Held B.W."/>
            <person name="Levasseur A."/>
            <person name="Lombard V."/>
            <person name="Morin E."/>
            <person name="Otillar R."/>
            <person name="Lindquist E.A."/>
            <person name="Sun H."/>
            <person name="LaButti K.M."/>
            <person name="Schmutz J."/>
            <person name="Jabbour D."/>
            <person name="Luo H."/>
            <person name="Baker S.E."/>
            <person name="Pisabarro A.G."/>
            <person name="Walton J.D."/>
            <person name="Blanchette R.A."/>
            <person name="Henrissat B."/>
            <person name="Martin F."/>
            <person name="Cullen D."/>
            <person name="Hibbett D.S."/>
            <person name="Grigoriev I.V."/>
        </authorList>
    </citation>
    <scope>NUCLEOTIDE SEQUENCE [LARGE SCALE GENOMIC DNA]</scope>
    <source>
        <strain evidence="3">PC15</strain>
    </source>
</reference>
<dbReference type="InterPro" id="IPR032675">
    <property type="entry name" value="LRR_dom_sf"/>
</dbReference>
<dbReference type="InParanoid" id="A0A067N5R7"/>
<feature type="region of interest" description="Disordered" evidence="1">
    <location>
        <begin position="364"/>
        <end position="409"/>
    </location>
</feature>
<dbReference type="EMBL" id="KL198013">
    <property type="protein sequence ID" value="KDQ23194.1"/>
    <property type="molecule type" value="Genomic_DNA"/>
</dbReference>
<name>A0A067N5R7_PLEO1</name>
<dbReference type="PROSITE" id="PS51450">
    <property type="entry name" value="LRR"/>
    <property type="match status" value="1"/>
</dbReference>
<proteinExistence type="predicted"/>
<dbReference type="Proteomes" id="UP000027073">
    <property type="component" value="Unassembled WGS sequence"/>
</dbReference>
<sequence>MQHEIVWFLGFNLGASAPLLEHLRLIVSDQGLSSATAPFPLVAMRRQMPSLRRLNLQKINISELPPLPHLTHLSISLDDWSTMRPMSLLSSLRHSPKLEELDITGLVRDKPGASPPRVKLPNLTRISITSFDLEASAIFDSLEYPPSSSVAFTNVNRLSGAPDLSSLVRLCGRLLEEGAPAVQTISCISSRLVVSCQGPPISDRLSITLDMGYGNQSAAFIPLSSALPLESVLDLEIGQFSESDVTDAQWITILQRCKALERLHLRDQAPLSLFEGFVKAPQSGLPHPAPKLQSIDLVECTIIEQEFRDFYPDESYPFNIFERFLRLRKHSNLPVRDVYIENCEITEDAVARLEGSRYTNIIWDGVDPDDMGEDSEDLDDEEEEGGRGGGGGGGGRRRGRGLRSGRIRR</sequence>
<evidence type="ECO:0000256" key="1">
    <source>
        <dbReference type="SAM" id="MobiDB-lite"/>
    </source>
</evidence>
<dbReference type="SUPFAM" id="SSF52047">
    <property type="entry name" value="RNI-like"/>
    <property type="match status" value="1"/>
</dbReference>
<dbReference type="Gene3D" id="3.80.10.10">
    <property type="entry name" value="Ribonuclease Inhibitor"/>
    <property type="match status" value="1"/>
</dbReference>
<organism evidence="2 3">
    <name type="scientific">Pleurotus ostreatus (strain PC15)</name>
    <name type="common">Oyster mushroom</name>
    <dbReference type="NCBI Taxonomy" id="1137138"/>
    <lineage>
        <taxon>Eukaryota</taxon>
        <taxon>Fungi</taxon>
        <taxon>Dikarya</taxon>
        <taxon>Basidiomycota</taxon>
        <taxon>Agaricomycotina</taxon>
        <taxon>Agaricomycetes</taxon>
        <taxon>Agaricomycetidae</taxon>
        <taxon>Agaricales</taxon>
        <taxon>Pleurotineae</taxon>
        <taxon>Pleurotaceae</taxon>
        <taxon>Pleurotus</taxon>
    </lineage>
</organism>
<protein>
    <recommendedName>
        <fullName evidence="4">F-box domain-containing protein</fullName>
    </recommendedName>
</protein>
<gene>
    <name evidence="2" type="ORF">PLEOSDRAFT_171420</name>
</gene>
<feature type="compositionally biased region" description="Acidic residues" evidence="1">
    <location>
        <begin position="366"/>
        <end position="384"/>
    </location>
</feature>
<evidence type="ECO:0000313" key="2">
    <source>
        <dbReference type="EMBL" id="KDQ23194.1"/>
    </source>
</evidence>
<evidence type="ECO:0000313" key="3">
    <source>
        <dbReference type="Proteomes" id="UP000027073"/>
    </source>
</evidence>